<organism evidence="1 2">
    <name type="scientific">Desulfobulbus propionicus (strain ATCC 33891 / DSM 2032 / VKM B-1956 / 1pr3)</name>
    <dbReference type="NCBI Taxonomy" id="577650"/>
    <lineage>
        <taxon>Bacteria</taxon>
        <taxon>Pseudomonadati</taxon>
        <taxon>Thermodesulfobacteriota</taxon>
        <taxon>Desulfobulbia</taxon>
        <taxon>Desulfobulbales</taxon>
        <taxon>Desulfobulbaceae</taxon>
        <taxon>Desulfobulbus</taxon>
    </lineage>
</organism>
<dbReference type="PANTHER" id="PTHR35866:SF1">
    <property type="entry name" value="YKGJ FAMILY CYSTEINE CLUSTER PROTEIN"/>
    <property type="match status" value="1"/>
</dbReference>
<accession>A0A7U3YKE9</accession>
<gene>
    <name evidence="1" type="ordered locus">Despr_0839</name>
</gene>
<protein>
    <recommendedName>
        <fullName evidence="3">YkgJ family cysteine cluster protein</fullName>
    </recommendedName>
</protein>
<dbReference type="Pfam" id="PF03692">
    <property type="entry name" value="CxxCxxCC"/>
    <property type="match status" value="1"/>
</dbReference>
<keyword evidence="2" id="KW-1185">Reference proteome</keyword>
<evidence type="ECO:0000313" key="2">
    <source>
        <dbReference type="Proteomes" id="UP000006365"/>
    </source>
</evidence>
<dbReference type="InterPro" id="IPR005358">
    <property type="entry name" value="Puta_zinc/iron-chelating_dom"/>
</dbReference>
<dbReference type="EMBL" id="CP002364">
    <property type="protein sequence ID" value="ADW17013.1"/>
    <property type="molecule type" value="Genomic_DNA"/>
</dbReference>
<dbReference type="RefSeq" id="WP_015723557.1">
    <property type="nucleotide sequence ID" value="NC_014972.1"/>
</dbReference>
<dbReference type="Proteomes" id="UP000006365">
    <property type="component" value="Chromosome"/>
</dbReference>
<sequence length="149" mass="16916">MTKNTTVDTTSLRTIFAECRQCGTCCTSYRKIALQPDEVEFIRKMGGHVGVDISLSQLRGKTMDELVAEARADGKVFMIHPDDRGCIFLEKRNDKHVCRIYHHRPRACRGFRCNMADSSFLALFGADSIFLLGQDRFGLPLARDKEVIR</sequence>
<evidence type="ECO:0000313" key="1">
    <source>
        <dbReference type="EMBL" id="ADW17013.1"/>
    </source>
</evidence>
<dbReference type="PANTHER" id="PTHR35866">
    <property type="entry name" value="PUTATIVE-RELATED"/>
    <property type="match status" value="1"/>
</dbReference>
<evidence type="ECO:0008006" key="3">
    <source>
        <dbReference type="Google" id="ProtNLM"/>
    </source>
</evidence>
<dbReference type="KEGG" id="dpr:Despr_0839"/>
<name>A0A7U3YKE9_DESPD</name>
<dbReference type="AlphaFoldDB" id="A0A7U3YKE9"/>
<reference evidence="1 2" key="1">
    <citation type="journal article" date="2011" name="Stand. Genomic Sci.">
        <title>Complete genome sequence of Desulfobulbus propionicus type strain (1pr3).</title>
        <authorList>
            <person name="Pagani I."/>
            <person name="Lapidus A."/>
            <person name="Nolan M."/>
            <person name="Lucas S."/>
            <person name="Hammon N."/>
            <person name="Deshpande S."/>
            <person name="Cheng J.F."/>
            <person name="Chertkov O."/>
            <person name="Davenport K."/>
            <person name="Tapia R."/>
            <person name="Han C."/>
            <person name="Goodwin L."/>
            <person name="Pitluck S."/>
            <person name="Liolios K."/>
            <person name="Mavromatis K."/>
            <person name="Ivanova N."/>
            <person name="Mikhailova N."/>
            <person name="Pati A."/>
            <person name="Chen A."/>
            <person name="Palaniappan K."/>
            <person name="Land M."/>
            <person name="Hauser L."/>
            <person name="Chang Y.J."/>
            <person name="Jeffries C.D."/>
            <person name="Detter J.C."/>
            <person name="Brambilla E."/>
            <person name="Kannan K.P."/>
            <person name="Djao O.D."/>
            <person name="Rohde M."/>
            <person name="Pukall R."/>
            <person name="Spring S."/>
            <person name="Goker M."/>
            <person name="Sikorski J."/>
            <person name="Woyke T."/>
            <person name="Bristow J."/>
            <person name="Eisen J.A."/>
            <person name="Markowitz V."/>
            <person name="Hugenholtz P."/>
            <person name="Kyrpides N.C."/>
            <person name="Klenk H.P."/>
        </authorList>
    </citation>
    <scope>NUCLEOTIDE SEQUENCE [LARGE SCALE GENOMIC DNA]</scope>
    <source>
        <strain evidence="2">ATCC 33891 / DSM 2032 / 1pr3</strain>
    </source>
</reference>
<proteinExistence type="predicted"/>